<keyword evidence="1" id="KW-0732">Signal</keyword>
<feature type="domain" description="Dipeptidylpeptidase IV N-terminal" evidence="3">
    <location>
        <begin position="93"/>
        <end position="156"/>
    </location>
</feature>
<dbReference type="eggNOG" id="COG1506">
    <property type="taxonomic scope" value="Bacteria"/>
</dbReference>
<dbReference type="InterPro" id="IPR001375">
    <property type="entry name" value="Peptidase_S9_cat"/>
</dbReference>
<evidence type="ECO:0000313" key="4">
    <source>
        <dbReference type="EMBL" id="KFZ37517.1"/>
    </source>
</evidence>
<sequence length="832" mass="93261">MNCYLRQLGLSAIALAVLSGCATTSAEQAATSSSVAAVVNTPALVAPPAAEQPLTLKQIMADPDWMGLAPEGAYWSDNGQSVLFSRSKSASPLRDYYQLNLATGDTQQLPLAQLHQASQQQGVYSADKQRKAYVYQNNLFVKDLKSGVVQQLTRQADRIDGVSFLSSGDLVYWQGDKVFQIDTHTGMVSVLADIRFAKAPEGVTEPSTFLAKQQARLIQFIAKEHANAKASEDYKKALRAVDPTMAAEPFYLGEQDALQELTVSPDGQYLFLVLQDKNYTGRSQSDVMPDYINADGHIEAVPARARVAEDDVPAQRFVVLDLVKHSQKDVTLEGLTGYDEDVLAKVKTENAKAVGKDYDSEPTVRKIRLIEDWSWLQSAMQWQQDKPVLAVMLEAVDNKDRWLATVDLQNGKFVTQHRLHDDAWINYDHNQFGWLPNSNTLYYLSEQSGYSQLYTKPLGGKEQALTNGNYVVSDLTLGPKAQYIYYKANKAHPGKYNVYRVNLASGKNEQLTHWTGTLDYELSPAGDALLLTASKLTKPDELYLQPIGGELKQLTHYTSKAFADYPWQAPQIIEVPSSHGAGKVYARLYLPKNFDAKRAEKYPAVVFNHGAGYLQEVHYGFSGYFREFMFNNLLAQQGYVVLDMDYRGSKGYGRDWRTAIYRNMGHPEVEDLQDGVNWMVQNTNIDAKRVGTYGGSYGGFLTFMSMFRAPDLFKAGAALRPVSDWAHYNTGYTSNILNMPDDDAIAYNRSSPIEFAAGLKNHLLILGGVVDNNVFFQDSVRLVQHLIELENPNFDMAYYPVESHGFRQPSSWLDEYRRIFRLFETDVKPKQP</sequence>
<dbReference type="InterPro" id="IPR011042">
    <property type="entry name" value="6-blade_b-propeller_TolB-like"/>
</dbReference>
<dbReference type="OrthoDB" id="1094230at2"/>
<dbReference type="InterPro" id="IPR029058">
    <property type="entry name" value="AB_hydrolase_fold"/>
</dbReference>
<evidence type="ECO:0000259" key="3">
    <source>
        <dbReference type="Pfam" id="PF00930"/>
    </source>
</evidence>
<dbReference type="EMBL" id="JPEO01000006">
    <property type="protein sequence ID" value="KFZ37517.1"/>
    <property type="molecule type" value="Genomic_DNA"/>
</dbReference>
<dbReference type="Gene3D" id="2.120.10.30">
    <property type="entry name" value="TolB, C-terminal domain"/>
    <property type="match status" value="1"/>
</dbReference>
<feature type="chain" id="PRO_5001905167" evidence="1">
    <location>
        <begin position="30"/>
        <end position="832"/>
    </location>
</feature>
<dbReference type="Proteomes" id="UP000029264">
    <property type="component" value="Unassembled WGS sequence"/>
</dbReference>
<dbReference type="STRING" id="1515746.HR45_10945"/>
<dbReference type="Pfam" id="PF00930">
    <property type="entry name" value="DPPIV_N"/>
    <property type="match status" value="2"/>
</dbReference>
<comment type="caution">
    <text evidence="4">The sequence shown here is derived from an EMBL/GenBank/DDBJ whole genome shotgun (WGS) entry which is preliminary data.</text>
</comment>
<evidence type="ECO:0000313" key="5">
    <source>
        <dbReference type="Proteomes" id="UP000029264"/>
    </source>
</evidence>
<dbReference type="AlphaFoldDB" id="A0A094JE52"/>
<evidence type="ECO:0000259" key="2">
    <source>
        <dbReference type="Pfam" id="PF00326"/>
    </source>
</evidence>
<dbReference type="PANTHER" id="PTHR11731:SF193">
    <property type="entry name" value="DIPEPTIDYL PEPTIDASE 9"/>
    <property type="match status" value="1"/>
</dbReference>
<evidence type="ECO:0000256" key="1">
    <source>
        <dbReference type="SAM" id="SignalP"/>
    </source>
</evidence>
<dbReference type="SUPFAM" id="SSF82171">
    <property type="entry name" value="DPP6 N-terminal domain-like"/>
    <property type="match status" value="1"/>
</dbReference>
<feature type="domain" description="Dipeptidylpeptidase IV N-terminal" evidence="3">
    <location>
        <begin position="379"/>
        <end position="539"/>
    </location>
</feature>
<protein>
    <submittedName>
        <fullName evidence="4">Peptidase S9</fullName>
    </submittedName>
</protein>
<feature type="domain" description="Peptidase S9 prolyl oligopeptidase catalytic" evidence="2">
    <location>
        <begin position="632"/>
        <end position="825"/>
    </location>
</feature>
<dbReference type="eggNOG" id="COG0823">
    <property type="taxonomic scope" value="Bacteria"/>
</dbReference>
<dbReference type="GO" id="GO:0008236">
    <property type="term" value="F:serine-type peptidase activity"/>
    <property type="evidence" value="ECO:0007669"/>
    <property type="project" value="InterPro"/>
</dbReference>
<dbReference type="RefSeq" id="WP_037442733.1">
    <property type="nucleotide sequence ID" value="NZ_JPEO01000006.1"/>
</dbReference>
<feature type="signal peptide" evidence="1">
    <location>
        <begin position="1"/>
        <end position="29"/>
    </location>
</feature>
<reference evidence="4 5" key="1">
    <citation type="submission" date="2014-06" db="EMBL/GenBank/DDBJ databases">
        <title>Shewanella sp. YQH10.</title>
        <authorList>
            <person name="Liu Y."/>
            <person name="Zeng R."/>
        </authorList>
    </citation>
    <scope>NUCLEOTIDE SEQUENCE [LARGE SCALE GENOMIC DNA]</scope>
    <source>
        <strain evidence="4 5">YQH10</strain>
    </source>
</reference>
<dbReference type="InterPro" id="IPR050278">
    <property type="entry name" value="Serine_Prot_S9B/DPPIV"/>
</dbReference>
<accession>A0A094JE52</accession>
<proteinExistence type="predicted"/>
<dbReference type="Gene3D" id="2.140.10.30">
    <property type="entry name" value="Dipeptidylpeptidase IV, N-terminal domain"/>
    <property type="match status" value="1"/>
</dbReference>
<dbReference type="GO" id="GO:0008239">
    <property type="term" value="F:dipeptidyl-peptidase activity"/>
    <property type="evidence" value="ECO:0007669"/>
    <property type="project" value="TreeGrafter"/>
</dbReference>
<name>A0A094JE52_9GAMM</name>
<gene>
    <name evidence="4" type="ORF">HR45_10945</name>
</gene>
<dbReference type="Pfam" id="PF00326">
    <property type="entry name" value="Peptidase_S9"/>
    <property type="match status" value="1"/>
</dbReference>
<dbReference type="InterPro" id="IPR002469">
    <property type="entry name" value="Peptidase_S9B_N"/>
</dbReference>
<dbReference type="PROSITE" id="PS51257">
    <property type="entry name" value="PROKAR_LIPOPROTEIN"/>
    <property type="match status" value="1"/>
</dbReference>
<dbReference type="PANTHER" id="PTHR11731">
    <property type="entry name" value="PROTEASE FAMILY S9B,C DIPEPTIDYL-PEPTIDASE IV-RELATED"/>
    <property type="match status" value="1"/>
</dbReference>
<dbReference type="GO" id="GO:0006508">
    <property type="term" value="P:proteolysis"/>
    <property type="evidence" value="ECO:0007669"/>
    <property type="project" value="InterPro"/>
</dbReference>
<dbReference type="Gene3D" id="3.40.50.1820">
    <property type="entry name" value="alpha/beta hydrolase"/>
    <property type="match status" value="1"/>
</dbReference>
<keyword evidence="5" id="KW-1185">Reference proteome</keyword>
<organism evidence="4 5">
    <name type="scientific">Shewanella mangrovi</name>
    <dbReference type="NCBI Taxonomy" id="1515746"/>
    <lineage>
        <taxon>Bacteria</taxon>
        <taxon>Pseudomonadati</taxon>
        <taxon>Pseudomonadota</taxon>
        <taxon>Gammaproteobacteria</taxon>
        <taxon>Alteromonadales</taxon>
        <taxon>Shewanellaceae</taxon>
        <taxon>Shewanella</taxon>
    </lineage>
</organism>
<dbReference type="SUPFAM" id="SSF53474">
    <property type="entry name" value="alpha/beta-Hydrolases"/>
    <property type="match status" value="1"/>
</dbReference>